<accession>A0A157NI03</accession>
<dbReference type="InterPro" id="IPR003593">
    <property type="entry name" value="AAA+_ATPase"/>
</dbReference>
<dbReference type="GO" id="GO:0005524">
    <property type="term" value="F:ATP binding"/>
    <property type="evidence" value="ECO:0007669"/>
    <property type="project" value="UniProtKB-KW"/>
</dbReference>
<dbReference type="OrthoDB" id="9761705at2"/>
<protein>
    <submittedName>
        <fullName evidence="8">Sigma-54-dependent transcriptional regulator</fullName>
    </submittedName>
</protein>
<evidence type="ECO:0000313" key="9">
    <source>
        <dbReference type="Proteomes" id="UP000077037"/>
    </source>
</evidence>
<dbReference type="CDD" id="cd00009">
    <property type="entry name" value="AAA"/>
    <property type="match status" value="1"/>
</dbReference>
<evidence type="ECO:0000256" key="2">
    <source>
        <dbReference type="ARBA" id="ARBA00022840"/>
    </source>
</evidence>
<reference evidence="8 9" key="1">
    <citation type="submission" date="2016-03" db="EMBL/GenBank/DDBJ databases">
        <authorList>
            <consortium name="Pathogen Informatics"/>
        </authorList>
    </citation>
    <scope>NUCLEOTIDE SEQUENCE [LARGE SCALE GENOMIC DNA]</scope>
    <source>
        <strain evidence="8 9">NCTC13364</strain>
    </source>
</reference>
<dbReference type="Pfam" id="PF01590">
    <property type="entry name" value="GAF"/>
    <property type="match status" value="1"/>
</dbReference>
<dbReference type="SMART" id="SM00382">
    <property type="entry name" value="AAA"/>
    <property type="match status" value="1"/>
</dbReference>
<feature type="compositionally biased region" description="Pro residues" evidence="6">
    <location>
        <begin position="325"/>
        <end position="338"/>
    </location>
</feature>
<evidence type="ECO:0000256" key="3">
    <source>
        <dbReference type="ARBA" id="ARBA00023015"/>
    </source>
</evidence>
<dbReference type="Pfam" id="PF00158">
    <property type="entry name" value="Sigma54_activat"/>
    <property type="match status" value="1"/>
</dbReference>
<dbReference type="Pfam" id="PF02954">
    <property type="entry name" value="HTH_8"/>
    <property type="match status" value="1"/>
</dbReference>
<dbReference type="PRINTS" id="PR01590">
    <property type="entry name" value="HTHFIS"/>
</dbReference>
<dbReference type="InterPro" id="IPR009057">
    <property type="entry name" value="Homeodomain-like_sf"/>
</dbReference>
<feature type="region of interest" description="Disordered" evidence="6">
    <location>
        <begin position="319"/>
        <end position="357"/>
    </location>
</feature>
<feature type="domain" description="Sigma-54 factor interaction" evidence="7">
    <location>
        <begin position="371"/>
        <end position="583"/>
    </location>
</feature>
<dbReference type="InterPro" id="IPR002197">
    <property type="entry name" value="HTH_Fis"/>
</dbReference>
<evidence type="ECO:0000259" key="7">
    <source>
        <dbReference type="PROSITE" id="PS50045"/>
    </source>
</evidence>
<evidence type="ECO:0000256" key="1">
    <source>
        <dbReference type="ARBA" id="ARBA00022741"/>
    </source>
</evidence>
<dbReference type="InterPro" id="IPR058031">
    <property type="entry name" value="AAA_lid_NorR"/>
</dbReference>
<name>A0A157NI03_9BORD</name>
<keyword evidence="3" id="KW-0805">Transcription regulation</keyword>
<organism evidence="8 9">
    <name type="scientific">Bordetella ansorpii</name>
    <dbReference type="NCBI Taxonomy" id="288768"/>
    <lineage>
        <taxon>Bacteria</taxon>
        <taxon>Pseudomonadati</taxon>
        <taxon>Pseudomonadota</taxon>
        <taxon>Betaproteobacteria</taxon>
        <taxon>Burkholderiales</taxon>
        <taxon>Alcaligenaceae</taxon>
        <taxon>Bordetella</taxon>
    </lineage>
</organism>
<dbReference type="SUPFAM" id="SSF46689">
    <property type="entry name" value="Homeodomain-like"/>
    <property type="match status" value="1"/>
</dbReference>
<sequence>MPTLSRQQALANARRLFNEQAAVPDHLVAEPILRSWRRCADLGHHMQGVRAPQPLTQSELREALQRHEALRRLCRPALDQLRQEACRSGGLIVLTDADGLVLDTGGSADFVDRASQVSLLPGAAWSESVAGTNAIGTALVERRPIAVHGAEHFFEPNRILTCAAVPITDPRGQTVGLLDLSGRATGAHGHALGLVRMAVDQIEHRMYDEGYGDCLVLRVHVEREMLGTVSEGILAFDGEVLVGANRHALHLLGLDGGALGVFRYGELFADTPAQVAARGWVHRLHGDTAWHARLRWPGEGGPARPAQLRGRAADVPVMPGAIPQSPEPELPGPRPAGPAPRTRRMADAPAAQARLPRDPEPWFDAAALAELSRAVRLLDAGVSVLLQGETGCGKEVFARRLHAHSMRAGRPFVAVNCAALPESLIESELFGYDEGAFTGARRQGSKGLLRQAEGGVLFLDEIGDMPLALQARLLRVLQQREVTPLGGGRAVPVDFALVCATHRPLDPGDPQAVRSDLYFRMAEYTVRMPALRERADRAEVVRALWSAAGDTPALPADVLGLLARYEWPGNFRQLASTLRTLRVLAQPTGEVRVDMLPHEIASDKTNVGDVLALPPDTLDALTEAAIQDALAACGGNVSKAARRLGVHRSTLYRRGRAESPRR</sequence>
<dbReference type="PANTHER" id="PTHR32071">
    <property type="entry name" value="TRANSCRIPTIONAL REGULATORY PROTEIN"/>
    <property type="match status" value="1"/>
</dbReference>
<evidence type="ECO:0000256" key="6">
    <source>
        <dbReference type="SAM" id="MobiDB-lite"/>
    </source>
</evidence>
<dbReference type="GO" id="GO:0043565">
    <property type="term" value="F:sequence-specific DNA binding"/>
    <property type="evidence" value="ECO:0007669"/>
    <property type="project" value="InterPro"/>
</dbReference>
<dbReference type="PROSITE" id="PS50045">
    <property type="entry name" value="SIGMA54_INTERACT_4"/>
    <property type="match status" value="1"/>
</dbReference>
<dbReference type="PANTHER" id="PTHR32071:SF77">
    <property type="entry name" value="TRANSCRIPTIONAL REGULATORY PROTEIN"/>
    <property type="match status" value="1"/>
</dbReference>
<keyword evidence="2" id="KW-0067">ATP-binding</keyword>
<dbReference type="Pfam" id="PF25601">
    <property type="entry name" value="AAA_lid_14"/>
    <property type="match status" value="1"/>
</dbReference>
<dbReference type="EMBL" id="FKBS01000014">
    <property type="protein sequence ID" value="SAI20861.1"/>
    <property type="molecule type" value="Genomic_DNA"/>
</dbReference>
<gene>
    <name evidence="8" type="primary">acoR</name>
    <name evidence="8" type="ORF">SAMEA1982600_01679</name>
</gene>
<dbReference type="InterPro" id="IPR027417">
    <property type="entry name" value="P-loop_NTPase"/>
</dbReference>
<dbReference type="SUPFAM" id="SSF55781">
    <property type="entry name" value="GAF domain-like"/>
    <property type="match status" value="1"/>
</dbReference>
<dbReference type="InterPro" id="IPR002078">
    <property type="entry name" value="Sigma_54_int"/>
</dbReference>
<dbReference type="AlphaFoldDB" id="A0A157NI03"/>
<dbReference type="Gene3D" id="1.10.8.60">
    <property type="match status" value="1"/>
</dbReference>
<keyword evidence="1" id="KW-0547">Nucleotide-binding</keyword>
<dbReference type="GO" id="GO:0006355">
    <property type="term" value="P:regulation of DNA-templated transcription"/>
    <property type="evidence" value="ECO:0007669"/>
    <property type="project" value="InterPro"/>
</dbReference>
<evidence type="ECO:0000313" key="8">
    <source>
        <dbReference type="EMBL" id="SAI20861.1"/>
    </source>
</evidence>
<evidence type="ECO:0000256" key="5">
    <source>
        <dbReference type="ARBA" id="ARBA00023163"/>
    </source>
</evidence>
<dbReference type="RefSeq" id="WP_066410562.1">
    <property type="nucleotide sequence ID" value="NZ_FKBS01000014.1"/>
</dbReference>
<proteinExistence type="predicted"/>
<dbReference type="FunFam" id="3.40.50.300:FF:000006">
    <property type="entry name" value="DNA-binding transcriptional regulator NtrC"/>
    <property type="match status" value="1"/>
</dbReference>
<dbReference type="Gene3D" id="3.30.450.40">
    <property type="match status" value="1"/>
</dbReference>
<dbReference type="SUPFAM" id="SSF52540">
    <property type="entry name" value="P-loop containing nucleoside triphosphate hydrolases"/>
    <property type="match status" value="1"/>
</dbReference>
<evidence type="ECO:0000256" key="4">
    <source>
        <dbReference type="ARBA" id="ARBA00023125"/>
    </source>
</evidence>
<keyword evidence="5" id="KW-0804">Transcription</keyword>
<dbReference type="InterPro" id="IPR003018">
    <property type="entry name" value="GAF"/>
</dbReference>
<dbReference type="Gene3D" id="1.10.10.60">
    <property type="entry name" value="Homeodomain-like"/>
    <property type="match status" value="1"/>
</dbReference>
<dbReference type="Gene3D" id="3.40.50.300">
    <property type="entry name" value="P-loop containing nucleotide triphosphate hydrolases"/>
    <property type="match status" value="1"/>
</dbReference>
<keyword evidence="4" id="KW-0238">DNA-binding</keyword>
<dbReference type="Proteomes" id="UP000077037">
    <property type="component" value="Unassembled WGS sequence"/>
</dbReference>
<dbReference type="InterPro" id="IPR029016">
    <property type="entry name" value="GAF-like_dom_sf"/>
</dbReference>